<reference evidence="1 2" key="1">
    <citation type="submission" date="2015-04" db="EMBL/GenBank/DDBJ databases">
        <authorList>
            <person name="Syromyatnikov M.Y."/>
            <person name="Popov V.N."/>
        </authorList>
    </citation>
    <scope>NUCLEOTIDE SEQUENCE [LARGE SCALE GENOMIC DNA]</scope>
</reference>
<dbReference type="EMBL" id="CVRI01000022">
    <property type="protein sequence ID" value="CRK92055.1"/>
    <property type="molecule type" value="Genomic_DNA"/>
</dbReference>
<protein>
    <submittedName>
        <fullName evidence="1">CLUMA_CG005635, isoform A</fullName>
    </submittedName>
</protein>
<organism evidence="1 2">
    <name type="scientific">Clunio marinus</name>
    <dbReference type="NCBI Taxonomy" id="568069"/>
    <lineage>
        <taxon>Eukaryota</taxon>
        <taxon>Metazoa</taxon>
        <taxon>Ecdysozoa</taxon>
        <taxon>Arthropoda</taxon>
        <taxon>Hexapoda</taxon>
        <taxon>Insecta</taxon>
        <taxon>Pterygota</taxon>
        <taxon>Neoptera</taxon>
        <taxon>Endopterygota</taxon>
        <taxon>Diptera</taxon>
        <taxon>Nematocera</taxon>
        <taxon>Chironomoidea</taxon>
        <taxon>Chironomidae</taxon>
        <taxon>Clunio</taxon>
    </lineage>
</organism>
<evidence type="ECO:0000313" key="1">
    <source>
        <dbReference type="EMBL" id="CRK92055.1"/>
    </source>
</evidence>
<gene>
    <name evidence="1" type="ORF">CLUMA_CG005635</name>
</gene>
<evidence type="ECO:0000313" key="2">
    <source>
        <dbReference type="Proteomes" id="UP000183832"/>
    </source>
</evidence>
<sequence length="25" mass="2966">MHFSIMTAKKTKEFASRKTVKLLLR</sequence>
<name>A0A1J1HVF5_9DIPT</name>
<accession>A0A1J1HVF5</accession>
<proteinExistence type="predicted"/>
<dbReference type="Proteomes" id="UP000183832">
    <property type="component" value="Unassembled WGS sequence"/>
</dbReference>
<dbReference type="AlphaFoldDB" id="A0A1J1HVF5"/>
<keyword evidence="2" id="KW-1185">Reference proteome</keyword>